<dbReference type="Gramene" id="RZC64263">
    <property type="protein sequence ID" value="RZC64263"/>
    <property type="gene ID" value="C5167_007953"/>
</dbReference>
<evidence type="ECO:0000256" key="2">
    <source>
        <dbReference type="ARBA" id="ARBA00022630"/>
    </source>
</evidence>
<evidence type="ECO:0000256" key="1">
    <source>
        <dbReference type="ARBA" id="ARBA00005272"/>
    </source>
</evidence>
<dbReference type="PANTHER" id="PTHR43706:SF13">
    <property type="entry name" value="NADH DEHYDROGENASE-RELATED"/>
    <property type="match status" value="1"/>
</dbReference>
<dbReference type="InterPro" id="IPR045024">
    <property type="entry name" value="NDH-2"/>
</dbReference>
<dbReference type="GO" id="GO:0003954">
    <property type="term" value="F:NADH dehydrogenase activity"/>
    <property type="evidence" value="ECO:0007669"/>
    <property type="project" value="InterPro"/>
</dbReference>
<dbReference type="PANTHER" id="PTHR43706">
    <property type="entry name" value="NADH DEHYDROGENASE"/>
    <property type="match status" value="1"/>
</dbReference>
<evidence type="ECO:0000256" key="5">
    <source>
        <dbReference type="ARBA" id="ARBA00023027"/>
    </source>
</evidence>
<sequence length="179" mass="20049">MFWFPLAAEINHQFEVLLLKSSSAFRSLEASEMTAASLGWLSVHTRISEFSFRNTRDLTLQFRVQDSSGVRLVREIVKDVQPQKIILNDGTEVPYGLLVVYSISDCCGFLESTGKPVLPALAQTFRSMATVGRYKALLDLRQSKDPIGVSIAGFSSWFIWRSAYLTGVNSFNCEQNPTL</sequence>
<evidence type="ECO:0000256" key="4">
    <source>
        <dbReference type="ARBA" id="ARBA00023002"/>
    </source>
</evidence>
<dbReference type="AlphaFoldDB" id="A0A4Y7JT38"/>
<evidence type="ECO:0000313" key="6">
    <source>
        <dbReference type="EMBL" id="RZC64263.1"/>
    </source>
</evidence>
<reference evidence="6 7" key="1">
    <citation type="journal article" date="2018" name="Science">
        <title>The opium poppy genome and morphinan production.</title>
        <authorList>
            <person name="Guo L."/>
            <person name="Winzer T."/>
            <person name="Yang X."/>
            <person name="Li Y."/>
            <person name="Ning Z."/>
            <person name="He Z."/>
            <person name="Teodor R."/>
            <person name="Lu Y."/>
            <person name="Bowser T.A."/>
            <person name="Graham I.A."/>
            <person name="Ye K."/>
        </authorList>
    </citation>
    <scope>NUCLEOTIDE SEQUENCE [LARGE SCALE GENOMIC DNA]</scope>
    <source>
        <strain evidence="7">cv. HN1</strain>
        <tissue evidence="6">Leaves</tissue>
    </source>
</reference>
<keyword evidence="4" id="KW-0560">Oxidoreductase</keyword>
<organism evidence="6 7">
    <name type="scientific">Papaver somniferum</name>
    <name type="common">Opium poppy</name>
    <dbReference type="NCBI Taxonomy" id="3469"/>
    <lineage>
        <taxon>Eukaryota</taxon>
        <taxon>Viridiplantae</taxon>
        <taxon>Streptophyta</taxon>
        <taxon>Embryophyta</taxon>
        <taxon>Tracheophyta</taxon>
        <taxon>Spermatophyta</taxon>
        <taxon>Magnoliopsida</taxon>
        <taxon>Ranunculales</taxon>
        <taxon>Papaveraceae</taxon>
        <taxon>Papaveroideae</taxon>
        <taxon>Papaver</taxon>
    </lineage>
</organism>
<evidence type="ECO:0000313" key="7">
    <source>
        <dbReference type="Proteomes" id="UP000316621"/>
    </source>
</evidence>
<dbReference type="Gene3D" id="3.50.50.100">
    <property type="match status" value="1"/>
</dbReference>
<protein>
    <submittedName>
        <fullName evidence="6">Uncharacterized protein</fullName>
    </submittedName>
</protein>
<keyword evidence="3" id="KW-0274">FAD</keyword>
<dbReference type="STRING" id="3469.A0A4Y7JT38"/>
<keyword evidence="7" id="KW-1185">Reference proteome</keyword>
<proteinExistence type="inferred from homology"/>
<dbReference type="GO" id="GO:0005739">
    <property type="term" value="C:mitochondrion"/>
    <property type="evidence" value="ECO:0007669"/>
    <property type="project" value="TreeGrafter"/>
</dbReference>
<accession>A0A4Y7JT38</accession>
<comment type="similarity">
    <text evidence="1">Belongs to the NADH dehydrogenase family.</text>
</comment>
<gene>
    <name evidence="6" type="ORF">C5167_007953</name>
</gene>
<keyword evidence="2" id="KW-0285">Flavoprotein</keyword>
<name>A0A4Y7JT38_PAPSO</name>
<dbReference type="EMBL" id="CM010720">
    <property type="protein sequence ID" value="RZC64263.1"/>
    <property type="molecule type" value="Genomic_DNA"/>
</dbReference>
<dbReference type="Proteomes" id="UP000316621">
    <property type="component" value="Chromosome 6"/>
</dbReference>
<keyword evidence="5" id="KW-0520">NAD</keyword>
<evidence type="ECO:0000256" key="3">
    <source>
        <dbReference type="ARBA" id="ARBA00022827"/>
    </source>
</evidence>